<accession>A0A6C0LCE3</accession>
<dbReference type="EMBL" id="MN740469">
    <property type="protein sequence ID" value="QHU28107.1"/>
    <property type="molecule type" value="Genomic_DNA"/>
</dbReference>
<proteinExistence type="predicted"/>
<sequence length="69" mass="8075">MNYFLDTPIKKGVYIPPKSQDNPNPVYSGEEKQDHRAFTWLLHKPQKHAIFPIEQLSGRKKLSNNINKK</sequence>
<reference evidence="1" key="1">
    <citation type="journal article" date="2020" name="Nature">
        <title>Giant virus diversity and host interactions through global metagenomics.</title>
        <authorList>
            <person name="Schulz F."/>
            <person name="Roux S."/>
            <person name="Paez-Espino D."/>
            <person name="Jungbluth S."/>
            <person name="Walsh D.A."/>
            <person name="Denef V.J."/>
            <person name="McMahon K.D."/>
            <person name="Konstantinidis K.T."/>
            <person name="Eloe-Fadrosh E.A."/>
            <person name="Kyrpides N.C."/>
            <person name="Woyke T."/>
        </authorList>
    </citation>
    <scope>NUCLEOTIDE SEQUENCE</scope>
    <source>
        <strain evidence="1">GVMAG-M-3300027770-17</strain>
    </source>
</reference>
<protein>
    <submittedName>
        <fullName evidence="1">Uncharacterized protein</fullName>
    </submittedName>
</protein>
<dbReference type="AlphaFoldDB" id="A0A6C0LCE3"/>
<evidence type="ECO:0000313" key="1">
    <source>
        <dbReference type="EMBL" id="QHU28107.1"/>
    </source>
</evidence>
<organism evidence="1">
    <name type="scientific">viral metagenome</name>
    <dbReference type="NCBI Taxonomy" id="1070528"/>
    <lineage>
        <taxon>unclassified sequences</taxon>
        <taxon>metagenomes</taxon>
        <taxon>organismal metagenomes</taxon>
    </lineage>
</organism>
<name>A0A6C0LCE3_9ZZZZ</name>